<evidence type="ECO:0000313" key="2">
    <source>
        <dbReference type="Proteomes" id="UP000595814"/>
    </source>
</evidence>
<sequence>MIDKGIFTKGIKLNETEDRILEYIFNNLENIEGKSVRELAKDIYTSPASIIRVSQKLGFKGYLEMYYFLINNYVKKEKENLLSSNIIDNNIVEQIRKIYKVNKEKIIFISATGFSGIIGEYLLKKLLVNGIRTMQVGAQDSLGIINSNLDSISFLITISKSGETDNLIDKIKRCKKEGIPTVLFTGDENSRAAKLSDYIFITEDDNKFDTQNMTYTKYYGNLLNTFELFVDVFKR</sequence>
<keyword evidence="2" id="KW-1185">Reference proteome</keyword>
<dbReference type="EMBL" id="CP066744">
    <property type="protein sequence ID" value="QQK06912.1"/>
    <property type="molecule type" value="Genomic_DNA"/>
</dbReference>
<name>A0AC61MMG4_9FIRM</name>
<reference evidence="1 2" key="1">
    <citation type="journal article" date="2022" name="Int. J. Syst. Evol. Microbiol.">
        <title>Miniphocaeibacter halophilus sp. nov., an ammonium-tolerant acetate-producing bacterium isolated from a biogas system.</title>
        <authorList>
            <person name="Schnurer A."/>
            <person name="Singh A."/>
            <person name="Bi S."/>
            <person name="Qiao W."/>
            <person name="Westerholm M."/>
        </authorList>
    </citation>
    <scope>NUCLEOTIDE SEQUENCE [LARGE SCALE GENOMIC DNA]</scope>
    <source>
        <strain evidence="1 2">AMB_01</strain>
    </source>
</reference>
<protein>
    <submittedName>
        <fullName evidence="1">MurR/RpiR family transcriptional regulator</fullName>
    </submittedName>
</protein>
<dbReference type="Proteomes" id="UP000595814">
    <property type="component" value="Chromosome"/>
</dbReference>
<proteinExistence type="predicted"/>
<evidence type="ECO:0000313" key="1">
    <source>
        <dbReference type="EMBL" id="QQK06912.1"/>
    </source>
</evidence>
<gene>
    <name evidence="1" type="ORF">JFY71_06065</name>
</gene>
<accession>A0AC61MMG4</accession>
<organism evidence="1 2">
    <name type="scientific">Miniphocaeibacter halophilus</name>
    <dbReference type="NCBI Taxonomy" id="2931922"/>
    <lineage>
        <taxon>Bacteria</taxon>
        <taxon>Bacillati</taxon>
        <taxon>Bacillota</taxon>
        <taxon>Tissierellia</taxon>
        <taxon>Tissierellales</taxon>
        <taxon>Peptoniphilaceae</taxon>
        <taxon>Miniphocaeibacter</taxon>
    </lineage>
</organism>